<dbReference type="Pfam" id="PF01510">
    <property type="entry name" value="Amidase_2"/>
    <property type="match status" value="1"/>
</dbReference>
<dbReference type="InterPro" id="IPR002502">
    <property type="entry name" value="Amidase_domain"/>
</dbReference>
<reference evidence="6" key="1">
    <citation type="submission" date="2021-07" db="EMBL/GenBank/DDBJ databases">
        <authorList>
            <person name="Catto M.A."/>
            <person name="Jacobson A."/>
            <person name="Kennedy G."/>
            <person name="Labadie P."/>
            <person name="Hunt B.G."/>
            <person name="Srinivasan R."/>
        </authorList>
    </citation>
    <scope>NUCLEOTIDE SEQUENCE</scope>
    <source>
        <strain evidence="6">PL_HMW_Pooled</strain>
        <tissue evidence="6">Head</tissue>
    </source>
</reference>
<evidence type="ECO:0000259" key="4">
    <source>
        <dbReference type="SMART" id="SM00644"/>
    </source>
</evidence>
<keyword evidence="2" id="KW-0399">Innate immunity</keyword>
<evidence type="ECO:0000256" key="1">
    <source>
        <dbReference type="ARBA" id="ARBA00007553"/>
    </source>
</evidence>
<dbReference type="InterPro" id="IPR015510">
    <property type="entry name" value="PGRP"/>
</dbReference>
<evidence type="ECO:0000259" key="5">
    <source>
        <dbReference type="SMART" id="SM00701"/>
    </source>
</evidence>
<dbReference type="SMART" id="SM00644">
    <property type="entry name" value="Ami_2"/>
    <property type="match status" value="1"/>
</dbReference>
<dbReference type="Gene3D" id="3.40.80.10">
    <property type="entry name" value="Peptidoglycan recognition protein-like"/>
    <property type="match status" value="1"/>
</dbReference>
<dbReference type="GO" id="GO:0009253">
    <property type="term" value="P:peptidoglycan catabolic process"/>
    <property type="evidence" value="ECO:0007669"/>
    <property type="project" value="InterPro"/>
</dbReference>
<keyword evidence="3" id="KW-0391">Immunity</keyword>
<accession>A0AAE1H1K0</accession>
<evidence type="ECO:0000313" key="7">
    <source>
        <dbReference type="Proteomes" id="UP001219518"/>
    </source>
</evidence>
<dbReference type="GO" id="GO:0045087">
    <property type="term" value="P:innate immune response"/>
    <property type="evidence" value="ECO:0007669"/>
    <property type="project" value="UniProtKB-KW"/>
</dbReference>
<proteinExistence type="inferred from homology"/>
<dbReference type="InterPro" id="IPR006619">
    <property type="entry name" value="PGRP_domain_met/bac"/>
</dbReference>
<sequence length="319" mass="34150">MEPRRTQGGDLGPEATADGVVAGPVLVPAAGAGPLDGALSLARSPAFQSVLVEDCSNVQIGDNIHIHGEVTIVLPAEQLGDVLEAPSEAAGNCSRQQAAKLVQEQGSLQRSTLPVQQADFPGLVTRAEWGAWDARERDALSLPVRTVVVHHTDGPACADRQDCEKKVRASQVSDSRRVNRLQEYAMDDGWADIPYSFLVGGDGLVYEGRGWCAVGASDIGWNSEILSFALIGQFDHTSPTARQRDALLSVLGWGVSHGRIHEKYQLAGSCQLSANRTSGPGLRFMDDLVTWDHWWKYLKKPGRSCCPSSAPAALCTGLS</sequence>
<comment type="caution">
    <text evidence="6">The sequence shown here is derived from an EMBL/GenBank/DDBJ whole genome shotgun (WGS) entry which is preliminary data.</text>
</comment>
<dbReference type="SMART" id="SM00701">
    <property type="entry name" value="PGRP"/>
    <property type="match status" value="1"/>
</dbReference>
<evidence type="ECO:0000256" key="3">
    <source>
        <dbReference type="ARBA" id="ARBA00022859"/>
    </source>
</evidence>
<reference evidence="6" key="2">
    <citation type="journal article" date="2023" name="BMC Genomics">
        <title>Pest status, molecular evolution, and epigenetic factors derived from the genome assembly of Frankliniella fusca, a thysanopteran phytovirus vector.</title>
        <authorList>
            <person name="Catto M.A."/>
            <person name="Labadie P.E."/>
            <person name="Jacobson A.L."/>
            <person name="Kennedy G.G."/>
            <person name="Srinivasan R."/>
            <person name="Hunt B.G."/>
        </authorList>
    </citation>
    <scope>NUCLEOTIDE SEQUENCE</scope>
    <source>
        <strain evidence="6">PL_HMW_Pooled</strain>
    </source>
</reference>
<dbReference type="AlphaFoldDB" id="A0AAE1H1K0"/>
<dbReference type="GO" id="GO:0008270">
    <property type="term" value="F:zinc ion binding"/>
    <property type="evidence" value="ECO:0007669"/>
    <property type="project" value="InterPro"/>
</dbReference>
<protein>
    <submittedName>
        <fullName evidence="6">Peptidoglycan-recognition protein SC2</fullName>
    </submittedName>
</protein>
<dbReference type="EMBL" id="JAHWGI010000302">
    <property type="protein sequence ID" value="KAK3912834.1"/>
    <property type="molecule type" value="Genomic_DNA"/>
</dbReference>
<gene>
    <name evidence="6" type="ORF">KUF71_004784</name>
</gene>
<dbReference type="CDD" id="cd06583">
    <property type="entry name" value="PGRP"/>
    <property type="match status" value="1"/>
</dbReference>
<feature type="domain" description="Peptidoglycan recognition protein family" evidence="5">
    <location>
        <begin position="121"/>
        <end position="273"/>
    </location>
</feature>
<dbReference type="InterPro" id="IPR036505">
    <property type="entry name" value="Amidase/PGRP_sf"/>
</dbReference>
<organism evidence="6 7">
    <name type="scientific">Frankliniella fusca</name>
    <dbReference type="NCBI Taxonomy" id="407009"/>
    <lineage>
        <taxon>Eukaryota</taxon>
        <taxon>Metazoa</taxon>
        <taxon>Ecdysozoa</taxon>
        <taxon>Arthropoda</taxon>
        <taxon>Hexapoda</taxon>
        <taxon>Insecta</taxon>
        <taxon>Pterygota</taxon>
        <taxon>Neoptera</taxon>
        <taxon>Paraneoptera</taxon>
        <taxon>Thysanoptera</taxon>
        <taxon>Terebrantia</taxon>
        <taxon>Thripoidea</taxon>
        <taxon>Thripidae</taxon>
        <taxon>Frankliniella</taxon>
    </lineage>
</organism>
<feature type="domain" description="N-acetylmuramoyl-L-alanine amidase" evidence="4">
    <location>
        <begin position="132"/>
        <end position="281"/>
    </location>
</feature>
<dbReference type="PANTHER" id="PTHR11022:SF75">
    <property type="entry name" value="PEPTIDOGLYCAN-RECOGNITION PROTEIN SB1-RELATED"/>
    <property type="match status" value="1"/>
</dbReference>
<evidence type="ECO:0000256" key="2">
    <source>
        <dbReference type="ARBA" id="ARBA00022588"/>
    </source>
</evidence>
<name>A0AAE1H1K0_9NEOP</name>
<dbReference type="PANTHER" id="PTHR11022">
    <property type="entry name" value="PEPTIDOGLYCAN RECOGNITION PROTEIN"/>
    <property type="match status" value="1"/>
</dbReference>
<keyword evidence="7" id="KW-1185">Reference proteome</keyword>
<dbReference type="SUPFAM" id="SSF55846">
    <property type="entry name" value="N-acetylmuramoyl-L-alanine amidase-like"/>
    <property type="match status" value="1"/>
</dbReference>
<evidence type="ECO:0000313" key="6">
    <source>
        <dbReference type="EMBL" id="KAK3912834.1"/>
    </source>
</evidence>
<comment type="similarity">
    <text evidence="1">Belongs to the N-acetylmuramoyl-L-alanine amidase 2 family.</text>
</comment>
<dbReference type="Proteomes" id="UP001219518">
    <property type="component" value="Unassembled WGS sequence"/>
</dbReference>
<dbReference type="GO" id="GO:0008745">
    <property type="term" value="F:N-acetylmuramoyl-L-alanine amidase activity"/>
    <property type="evidence" value="ECO:0007669"/>
    <property type="project" value="InterPro"/>
</dbReference>